<keyword evidence="2" id="KW-1185">Reference proteome</keyword>
<protein>
    <submittedName>
        <fullName evidence="1">Uncharacterized protein</fullName>
    </submittedName>
</protein>
<name>A0A939PRA3_9ACTN</name>
<organism evidence="1 2">
    <name type="scientific">Actinomadura barringtoniae</name>
    <dbReference type="NCBI Taxonomy" id="1427535"/>
    <lineage>
        <taxon>Bacteria</taxon>
        <taxon>Bacillati</taxon>
        <taxon>Actinomycetota</taxon>
        <taxon>Actinomycetes</taxon>
        <taxon>Streptosporangiales</taxon>
        <taxon>Thermomonosporaceae</taxon>
        <taxon>Actinomadura</taxon>
    </lineage>
</organism>
<comment type="caution">
    <text evidence="1">The sequence shown here is derived from an EMBL/GenBank/DDBJ whole genome shotgun (WGS) entry which is preliminary data.</text>
</comment>
<dbReference type="RefSeq" id="WP_208263030.1">
    <property type="nucleotide sequence ID" value="NZ_JAGEOJ010000029.1"/>
</dbReference>
<proteinExistence type="predicted"/>
<evidence type="ECO:0000313" key="2">
    <source>
        <dbReference type="Proteomes" id="UP000669179"/>
    </source>
</evidence>
<sequence>MTRWVSAAKSRHSCGRYQLRIFVSETKLNHSGVYLDYPHGARGAWKKICRH</sequence>
<dbReference type="Proteomes" id="UP000669179">
    <property type="component" value="Unassembled WGS sequence"/>
</dbReference>
<dbReference type="AlphaFoldDB" id="A0A939PRA3"/>
<evidence type="ECO:0000313" key="1">
    <source>
        <dbReference type="EMBL" id="MBO2454803.1"/>
    </source>
</evidence>
<gene>
    <name evidence="1" type="ORF">J4573_47485</name>
</gene>
<accession>A0A939PRA3</accession>
<dbReference type="EMBL" id="JAGEOJ010000029">
    <property type="protein sequence ID" value="MBO2454803.1"/>
    <property type="molecule type" value="Genomic_DNA"/>
</dbReference>
<reference evidence="1" key="1">
    <citation type="submission" date="2021-03" db="EMBL/GenBank/DDBJ databases">
        <authorList>
            <person name="Kanchanasin P."/>
            <person name="Saeng-In P."/>
            <person name="Phongsopitanun W."/>
            <person name="Yuki M."/>
            <person name="Kudo T."/>
            <person name="Ohkuma M."/>
            <person name="Tanasupawat S."/>
        </authorList>
    </citation>
    <scope>NUCLEOTIDE SEQUENCE</scope>
    <source>
        <strain evidence="1">GKU 128</strain>
    </source>
</reference>